<dbReference type="NCBIfam" id="TIGR01764">
    <property type="entry name" value="excise"/>
    <property type="match status" value="1"/>
</dbReference>
<comment type="caution">
    <text evidence="2">The sequence shown here is derived from an EMBL/GenBank/DDBJ whole genome shotgun (WGS) entry which is preliminary data.</text>
</comment>
<proteinExistence type="predicted"/>
<dbReference type="Proteomes" id="UP001519332">
    <property type="component" value="Unassembled WGS sequence"/>
</dbReference>
<dbReference type="Pfam" id="PF12728">
    <property type="entry name" value="HTH_17"/>
    <property type="match status" value="1"/>
</dbReference>
<sequence length="74" mass="8797">MQAAKIPLTQPDRDPLRSDLLTIDEAREKLRISRWSLYRLIQQRQIASIRIGRRRLVPNVAIDKFIKERSEEID</sequence>
<dbReference type="InterPro" id="IPR010093">
    <property type="entry name" value="SinI_DNA-bd"/>
</dbReference>
<gene>
    <name evidence="2" type="ORF">JOF56_003060</name>
</gene>
<dbReference type="EMBL" id="JAGINW010000001">
    <property type="protein sequence ID" value="MBP2322675.1"/>
    <property type="molecule type" value="Genomic_DNA"/>
</dbReference>
<keyword evidence="3" id="KW-1185">Reference proteome</keyword>
<dbReference type="InterPro" id="IPR041657">
    <property type="entry name" value="HTH_17"/>
</dbReference>
<name>A0ABS4TE39_9PSEU</name>
<protein>
    <submittedName>
        <fullName evidence="2">Excisionase family DNA binding protein</fullName>
    </submittedName>
</protein>
<reference evidence="2 3" key="1">
    <citation type="submission" date="2021-03" db="EMBL/GenBank/DDBJ databases">
        <title>Sequencing the genomes of 1000 actinobacteria strains.</title>
        <authorList>
            <person name="Klenk H.-P."/>
        </authorList>
    </citation>
    <scope>NUCLEOTIDE SEQUENCE [LARGE SCALE GENOMIC DNA]</scope>
    <source>
        <strain evidence="2 3">DSM 46670</strain>
    </source>
</reference>
<dbReference type="RefSeq" id="WP_209638295.1">
    <property type="nucleotide sequence ID" value="NZ_JAGINW010000001.1"/>
</dbReference>
<evidence type="ECO:0000313" key="2">
    <source>
        <dbReference type="EMBL" id="MBP2322675.1"/>
    </source>
</evidence>
<evidence type="ECO:0000259" key="1">
    <source>
        <dbReference type="Pfam" id="PF12728"/>
    </source>
</evidence>
<accession>A0ABS4TE39</accession>
<feature type="domain" description="Helix-turn-helix" evidence="1">
    <location>
        <begin position="20"/>
        <end position="70"/>
    </location>
</feature>
<organism evidence="2 3">
    <name type="scientific">Kibdelosporangium banguiense</name>
    <dbReference type="NCBI Taxonomy" id="1365924"/>
    <lineage>
        <taxon>Bacteria</taxon>
        <taxon>Bacillati</taxon>
        <taxon>Actinomycetota</taxon>
        <taxon>Actinomycetes</taxon>
        <taxon>Pseudonocardiales</taxon>
        <taxon>Pseudonocardiaceae</taxon>
        <taxon>Kibdelosporangium</taxon>
    </lineage>
</organism>
<evidence type="ECO:0000313" key="3">
    <source>
        <dbReference type="Proteomes" id="UP001519332"/>
    </source>
</evidence>